<dbReference type="GO" id="GO:0005509">
    <property type="term" value="F:calcium ion binding"/>
    <property type="evidence" value="ECO:0007669"/>
    <property type="project" value="InterPro"/>
</dbReference>
<evidence type="ECO:0000256" key="2">
    <source>
        <dbReference type="ARBA" id="ARBA00022737"/>
    </source>
</evidence>
<dbReference type="InterPro" id="IPR011992">
    <property type="entry name" value="EF-hand-dom_pair"/>
</dbReference>
<organism evidence="6 7">
    <name type="scientific">Leptidea sinapis</name>
    <dbReference type="NCBI Taxonomy" id="189913"/>
    <lineage>
        <taxon>Eukaryota</taxon>
        <taxon>Metazoa</taxon>
        <taxon>Ecdysozoa</taxon>
        <taxon>Arthropoda</taxon>
        <taxon>Hexapoda</taxon>
        <taxon>Insecta</taxon>
        <taxon>Pterygota</taxon>
        <taxon>Neoptera</taxon>
        <taxon>Endopterygota</taxon>
        <taxon>Lepidoptera</taxon>
        <taxon>Glossata</taxon>
        <taxon>Ditrysia</taxon>
        <taxon>Papilionoidea</taxon>
        <taxon>Pieridae</taxon>
        <taxon>Dismorphiinae</taxon>
        <taxon>Leptidea</taxon>
    </lineage>
</organism>
<keyword evidence="3" id="KW-0106">Calcium</keyword>
<dbReference type="PANTHER" id="PTHR45791:SF9">
    <property type="entry name" value="FREQUENIN-1-LIKE PROTEIN"/>
    <property type="match status" value="1"/>
</dbReference>
<keyword evidence="1" id="KW-0479">Metal-binding</keyword>
<dbReference type="EMBL" id="FZQP02006887">
    <property type="protein sequence ID" value="VVD04741.1"/>
    <property type="molecule type" value="Genomic_DNA"/>
</dbReference>
<sequence>MGSSQTKYPVLTEDVLEDYTMLTYLSKGEIYHVLKKFHSIDPEKVNANLSHRFPKEDILRKFDVLKNNPYQDRMFRVFSSQKDDCLSFEDILDMCSVMSPDCPPDVKASWAFRIFDIDEDNQITKKDIINIIDRLTWDPTNRANIILREDKIKIANIILDEIKLDHSGGIGFSEFKFIISRVPELSNSFYFRL</sequence>
<name>A0A5E4R2L3_9NEOP</name>
<dbReference type="InterPro" id="IPR018247">
    <property type="entry name" value="EF_Hand_1_Ca_BS"/>
</dbReference>
<dbReference type="Proteomes" id="UP000324832">
    <property type="component" value="Unassembled WGS sequence"/>
</dbReference>
<dbReference type="InterPro" id="IPR051433">
    <property type="entry name" value="CIBP"/>
</dbReference>
<dbReference type="Gene3D" id="1.10.238.10">
    <property type="entry name" value="EF-hand"/>
    <property type="match status" value="2"/>
</dbReference>
<evidence type="ECO:0000259" key="5">
    <source>
        <dbReference type="PROSITE" id="PS50222"/>
    </source>
</evidence>
<evidence type="ECO:0000256" key="3">
    <source>
        <dbReference type="ARBA" id="ARBA00022837"/>
    </source>
</evidence>
<dbReference type="PANTHER" id="PTHR45791">
    <property type="entry name" value="CALCIUM AND INTEGRIN BINDING FAMILY MEMBER 2"/>
    <property type="match status" value="1"/>
</dbReference>
<dbReference type="PROSITE" id="PS00018">
    <property type="entry name" value="EF_HAND_1"/>
    <property type="match status" value="1"/>
</dbReference>
<keyword evidence="2" id="KW-0677">Repeat</keyword>
<accession>A0A5E4R2L3</accession>
<gene>
    <name evidence="6" type="ORF">LSINAPIS_LOCUS14430</name>
</gene>
<dbReference type="InterPro" id="IPR002048">
    <property type="entry name" value="EF_hand_dom"/>
</dbReference>
<dbReference type="SUPFAM" id="SSF47473">
    <property type="entry name" value="EF-hand"/>
    <property type="match status" value="1"/>
</dbReference>
<keyword evidence="4" id="KW-0460">Magnesium</keyword>
<protein>
    <recommendedName>
        <fullName evidence="5">EF-hand domain-containing protein</fullName>
    </recommendedName>
</protein>
<feature type="domain" description="EF-hand" evidence="5">
    <location>
        <begin position="103"/>
        <end position="138"/>
    </location>
</feature>
<evidence type="ECO:0000313" key="6">
    <source>
        <dbReference type="EMBL" id="VVD04741.1"/>
    </source>
</evidence>
<proteinExistence type="predicted"/>
<dbReference type="GO" id="GO:0000287">
    <property type="term" value="F:magnesium ion binding"/>
    <property type="evidence" value="ECO:0007669"/>
    <property type="project" value="TreeGrafter"/>
</dbReference>
<evidence type="ECO:0000256" key="4">
    <source>
        <dbReference type="ARBA" id="ARBA00022842"/>
    </source>
</evidence>
<keyword evidence="7" id="KW-1185">Reference proteome</keyword>
<reference evidence="6 7" key="1">
    <citation type="submission" date="2017-07" db="EMBL/GenBank/DDBJ databases">
        <authorList>
            <person name="Talla V."/>
            <person name="Backstrom N."/>
        </authorList>
    </citation>
    <scope>NUCLEOTIDE SEQUENCE [LARGE SCALE GENOMIC DNA]</scope>
</reference>
<evidence type="ECO:0000313" key="7">
    <source>
        <dbReference type="Proteomes" id="UP000324832"/>
    </source>
</evidence>
<dbReference type="FunFam" id="1.10.238.10:FF:000079">
    <property type="entry name" value="Calcium and integrin-binding family member 2"/>
    <property type="match status" value="1"/>
</dbReference>
<dbReference type="AlphaFoldDB" id="A0A5E4R2L3"/>
<dbReference type="PROSITE" id="PS50222">
    <property type="entry name" value="EF_HAND_2"/>
    <property type="match status" value="1"/>
</dbReference>
<evidence type="ECO:0000256" key="1">
    <source>
        <dbReference type="ARBA" id="ARBA00022723"/>
    </source>
</evidence>